<keyword evidence="2" id="KW-0966">Cell projection</keyword>
<protein>
    <submittedName>
        <fullName evidence="2">Flagellar assembly protein H</fullName>
    </submittedName>
    <submittedName>
        <fullName evidence="1">Rpn family recombination-promoting nuclease/putative transposase</fullName>
    </submittedName>
</protein>
<keyword evidence="3" id="KW-1185">Reference proteome</keyword>
<evidence type="ECO:0000313" key="3">
    <source>
        <dbReference type="Proteomes" id="UP000029738"/>
    </source>
</evidence>
<dbReference type="PANTHER" id="PTHR34613">
    <property type="entry name" value="SLL0800 PROTEIN"/>
    <property type="match status" value="1"/>
</dbReference>
<sequence>MYDNICKFLVESFSTDFATWLLGEPIALTELSPQELSVEPIRADALILLQSDECILHLEFQTRPKLRVPFRMADYRLRAHRRFPKKQMKQVVIYLKRTNSRRVYQTTFTLEETFHRFQVIRLWEQPSSVFLQSPGLLPFAVLCQSEDRIETLRQVAMEINTIRDSQTQNNVTASTAILAGLVLEEKVIQQLLRRDLMKESVIYQSIQAESRAEGRAEGRVEGRAEGIQEGIQLMAINMRKEGLSIEVVARITGLSVEQVQQLEL</sequence>
<reference evidence="1" key="2">
    <citation type="submission" date="2019-11" db="EMBL/GenBank/DDBJ databases">
        <title>Improved Assembly of Tolypothrix boutellei genome.</title>
        <authorList>
            <person name="Sarangi A.N."/>
            <person name="Mukherjee M."/>
            <person name="Ghosh S."/>
            <person name="Singh D."/>
            <person name="Das A."/>
            <person name="Kant S."/>
            <person name="Prusty A."/>
            <person name="Tripathy S."/>
        </authorList>
    </citation>
    <scope>NUCLEOTIDE SEQUENCE</scope>
    <source>
        <strain evidence="1">VB521301</strain>
    </source>
</reference>
<dbReference type="OrthoDB" id="510169at2"/>
<dbReference type="STRING" id="1479485.DA73_0206945"/>
<accession>A0A0C1NE94</accession>
<comment type="caution">
    <text evidence="2">The sequence shown here is derived from an EMBL/GenBank/DDBJ whole genome shotgun (WGS) entry which is preliminary data.</text>
</comment>
<organism evidence="2">
    <name type="scientific">Tolypothrix bouteillei VB521301</name>
    <dbReference type="NCBI Taxonomy" id="1479485"/>
    <lineage>
        <taxon>Bacteria</taxon>
        <taxon>Bacillati</taxon>
        <taxon>Cyanobacteriota</taxon>
        <taxon>Cyanophyceae</taxon>
        <taxon>Nostocales</taxon>
        <taxon>Tolypothrichaceae</taxon>
        <taxon>Tolypothrix</taxon>
    </lineage>
</organism>
<keyword evidence="2" id="KW-0969">Cilium</keyword>
<dbReference type="Proteomes" id="UP000029738">
    <property type="component" value="Unassembled WGS sequence"/>
</dbReference>
<dbReference type="PANTHER" id="PTHR34613:SF1">
    <property type="entry name" value="SLL6017 PROTEIN"/>
    <property type="match status" value="1"/>
</dbReference>
<dbReference type="InterPro" id="IPR010106">
    <property type="entry name" value="RpnA"/>
</dbReference>
<reference evidence="2" key="1">
    <citation type="journal article" date="2015" name="Genome Announc.">
        <title>Draft Genome Sequence of Tolypothrix boutellei Strain VB521301.</title>
        <authorList>
            <person name="Chandrababunaidu M.M."/>
            <person name="Singh D."/>
            <person name="Sen D."/>
            <person name="Bhan S."/>
            <person name="Das S."/>
            <person name="Gupta A."/>
            <person name="Adhikary S.P."/>
            <person name="Tripathy S."/>
        </authorList>
    </citation>
    <scope>NUCLEOTIDE SEQUENCE</scope>
    <source>
        <strain evidence="2">VB521301</strain>
    </source>
</reference>
<dbReference type="NCBIfam" id="TIGR01784">
    <property type="entry name" value="T_den_put_tspse"/>
    <property type="match status" value="1"/>
</dbReference>
<dbReference type="AlphaFoldDB" id="A0A0C1NE94"/>
<dbReference type="EMBL" id="JHEG02000019">
    <property type="protein sequence ID" value="KIE13132.1"/>
    <property type="molecule type" value="Genomic_DNA"/>
</dbReference>
<gene>
    <name evidence="2" type="ORF">DA73_0206945</name>
    <name evidence="1" type="ORF">DA73_0400022235</name>
</gene>
<proteinExistence type="predicted"/>
<keyword evidence="2" id="KW-0282">Flagellum</keyword>
<evidence type="ECO:0000313" key="2">
    <source>
        <dbReference type="EMBL" id="KIE13132.1"/>
    </source>
</evidence>
<dbReference type="RefSeq" id="WP_038088259.1">
    <property type="nucleotide sequence ID" value="NZ_JHEG04000001.1"/>
</dbReference>
<dbReference type="EMBL" id="JHEG04000001">
    <property type="protein sequence ID" value="KAF3887905.1"/>
    <property type="molecule type" value="Genomic_DNA"/>
</dbReference>
<evidence type="ECO:0000313" key="1">
    <source>
        <dbReference type="EMBL" id="KAF3887905.1"/>
    </source>
</evidence>
<name>A0A0C1NE94_9CYAN</name>